<comment type="cofactor">
    <cofactor evidence="1 11">
        <name>heme</name>
        <dbReference type="ChEBI" id="CHEBI:30413"/>
    </cofactor>
</comment>
<dbReference type="PANTHER" id="PTHR46206">
    <property type="entry name" value="CYTOCHROME P450"/>
    <property type="match status" value="1"/>
</dbReference>
<keyword evidence="5 13" id="KW-0812">Transmembrane</keyword>
<evidence type="ECO:0000256" key="5">
    <source>
        <dbReference type="ARBA" id="ARBA00022692"/>
    </source>
</evidence>
<evidence type="ECO:0000256" key="3">
    <source>
        <dbReference type="ARBA" id="ARBA00010617"/>
    </source>
</evidence>
<dbReference type="EMBL" id="PQFF01000570">
    <property type="protein sequence ID" value="RHZ44572.1"/>
    <property type="molecule type" value="Genomic_DNA"/>
</dbReference>
<organism evidence="14 15">
    <name type="scientific">Diversispora epigaea</name>
    <dbReference type="NCBI Taxonomy" id="1348612"/>
    <lineage>
        <taxon>Eukaryota</taxon>
        <taxon>Fungi</taxon>
        <taxon>Fungi incertae sedis</taxon>
        <taxon>Mucoromycota</taxon>
        <taxon>Glomeromycotina</taxon>
        <taxon>Glomeromycetes</taxon>
        <taxon>Diversisporales</taxon>
        <taxon>Diversisporaceae</taxon>
        <taxon>Diversispora</taxon>
    </lineage>
</organism>
<keyword evidence="12" id="KW-0560">Oxidoreductase</keyword>
<dbReference type="InterPro" id="IPR036396">
    <property type="entry name" value="Cyt_P450_sf"/>
</dbReference>
<evidence type="ECO:0000256" key="13">
    <source>
        <dbReference type="SAM" id="Phobius"/>
    </source>
</evidence>
<dbReference type="GO" id="GO:0005506">
    <property type="term" value="F:iron ion binding"/>
    <property type="evidence" value="ECO:0007669"/>
    <property type="project" value="InterPro"/>
</dbReference>
<evidence type="ECO:0000313" key="14">
    <source>
        <dbReference type="EMBL" id="RHZ44572.1"/>
    </source>
</evidence>
<evidence type="ECO:0000256" key="2">
    <source>
        <dbReference type="ARBA" id="ARBA00004370"/>
    </source>
</evidence>
<dbReference type="SUPFAM" id="SSF48264">
    <property type="entry name" value="Cytochrome P450"/>
    <property type="match status" value="1"/>
</dbReference>
<dbReference type="Gene3D" id="1.10.630.10">
    <property type="entry name" value="Cytochrome P450"/>
    <property type="match status" value="1"/>
</dbReference>
<evidence type="ECO:0008006" key="16">
    <source>
        <dbReference type="Google" id="ProtNLM"/>
    </source>
</evidence>
<dbReference type="CDD" id="cd11041">
    <property type="entry name" value="CYP503A1-like"/>
    <property type="match status" value="1"/>
</dbReference>
<dbReference type="InterPro" id="IPR002403">
    <property type="entry name" value="Cyt_P450_E_grp-IV"/>
</dbReference>
<keyword evidence="6 11" id="KW-0479">Metal-binding</keyword>
<dbReference type="AlphaFoldDB" id="A0A397G0L9"/>
<keyword evidence="8 11" id="KW-0408">Iron</keyword>
<proteinExistence type="inferred from homology"/>
<dbReference type="InterPro" id="IPR001128">
    <property type="entry name" value="Cyt_P450"/>
</dbReference>
<accession>A0A397G0L9</accession>
<reference evidence="14 15" key="1">
    <citation type="submission" date="2018-08" db="EMBL/GenBank/DDBJ databases">
        <title>Genome and evolution of the arbuscular mycorrhizal fungus Diversispora epigaea (formerly Glomus versiforme) and its bacterial endosymbionts.</title>
        <authorList>
            <person name="Sun X."/>
            <person name="Fei Z."/>
            <person name="Harrison M."/>
        </authorList>
    </citation>
    <scope>NUCLEOTIDE SEQUENCE [LARGE SCALE GENOMIC DNA]</scope>
    <source>
        <strain evidence="14 15">IT104</strain>
    </source>
</reference>
<dbReference type="STRING" id="1348612.A0A397G0L9"/>
<dbReference type="OrthoDB" id="1844152at2759"/>
<keyword evidence="9 12" id="KW-0503">Monooxygenase</keyword>
<evidence type="ECO:0000256" key="9">
    <source>
        <dbReference type="ARBA" id="ARBA00023033"/>
    </source>
</evidence>
<keyword evidence="7 13" id="KW-1133">Transmembrane helix</keyword>
<dbReference type="GO" id="GO:0016020">
    <property type="term" value="C:membrane"/>
    <property type="evidence" value="ECO:0007669"/>
    <property type="project" value="UniProtKB-SubCell"/>
</dbReference>
<evidence type="ECO:0000256" key="8">
    <source>
        <dbReference type="ARBA" id="ARBA00023004"/>
    </source>
</evidence>
<name>A0A397G0L9_9GLOM</name>
<evidence type="ECO:0000256" key="12">
    <source>
        <dbReference type="RuleBase" id="RU000461"/>
    </source>
</evidence>
<sequence length="500" mass="57254">MYFSFETIPTFVWVFIATYAIYWIKKPRLGKNEPPMVPYKIPIIGHTADYLFNAEKFLAECRQKYGDPFSIYVFGQVNTVAGNEIVHEVYDSENFNLLSATRDVFPLYRVLKSVLDPRTTEQLVKTIREGITSKLPQYTGRMQKQLMISINKEIGDCSSPKLIKTANDNFASMISRPVADVLVGQEIAKNEDVVKAFADFTKDFISIIAIPPILSFIHPKVHAQVITLPLRFGFNPISKHVLTLKKHLKPVLEKRLKDKKILGDEYKPPLDIIEYILNNPEYKTKVITDDYLNKICEFIFIIIVASINTTSRHITCALYDFAGRPELWDDIYEEQAIIDKECNGVLLPQHINKMVKLDSFLRESLRTFDAVAAFPHRSLESHTFKNGMTIPKGRIVQTYLMDVHYNTTAYGPEPKSFLPYHGLENNFSASKTDKNYFIFGSGKHICPGRFFAVNEIKIGMHKLILNYHIKTPSGKIEKKVIYGPLAEPPITGLIFENRKK</sequence>
<feature type="transmembrane region" description="Helical" evidence="13">
    <location>
        <begin position="6"/>
        <end position="24"/>
    </location>
</feature>
<comment type="caution">
    <text evidence="14">The sequence shown here is derived from an EMBL/GenBank/DDBJ whole genome shotgun (WGS) entry which is preliminary data.</text>
</comment>
<comment type="subcellular location">
    <subcellularLocation>
        <location evidence="2">Membrane</location>
    </subcellularLocation>
</comment>
<dbReference type="GO" id="GO:0016705">
    <property type="term" value="F:oxidoreductase activity, acting on paired donors, with incorporation or reduction of molecular oxygen"/>
    <property type="evidence" value="ECO:0007669"/>
    <property type="project" value="InterPro"/>
</dbReference>
<evidence type="ECO:0000256" key="6">
    <source>
        <dbReference type="ARBA" id="ARBA00022723"/>
    </source>
</evidence>
<evidence type="ECO:0000256" key="1">
    <source>
        <dbReference type="ARBA" id="ARBA00001971"/>
    </source>
</evidence>
<keyword evidence="15" id="KW-1185">Reference proteome</keyword>
<evidence type="ECO:0000313" key="15">
    <source>
        <dbReference type="Proteomes" id="UP000266861"/>
    </source>
</evidence>
<dbReference type="Proteomes" id="UP000266861">
    <property type="component" value="Unassembled WGS sequence"/>
</dbReference>
<evidence type="ECO:0000256" key="11">
    <source>
        <dbReference type="PIRSR" id="PIRSR602403-1"/>
    </source>
</evidence>
<evidence type="ECO:0000256" key="10">
    <source>
        <dbReference type="ARBA" id="ARBA00023136"/>
    </source>
</evidence>
<dbReference type="GO" id="GO:0004497">
    <property type="term" value="F:monooxygenase activity"/>
    <property type="evidence" value="ECO:0007669"/>
    <property type="project" value="UniProtKB-KW"/>
</dbReference>
<evidence type="ECO:0000256" key="4">
    <source>
        <dbReference type="ARBA" id="ARBA00022617"/>
    </source>
</evidence>
<feature type="binding site" description="axial binding residue" evidence="11">
    <location>
        <position position="446"/>
    </location>
    <ligand>
        <name>heme</name>
        <dbReference type="ChEBI" id="CHEBI:30413"/>
    </ligand>
    <ligandPart>
        <name>Fe</name>
        <dbReference type="ChEBI" id="CHEBI:18248"/>
    </ligandPart>
</feature>
<dbReference type="GO" id="GO:0020037">
    <property type="term" value="F:heme binding"/>
    <property type="evidence" value="ECO:0007669"/>
    <property type="project" value="InterPro"/>
</dbReference>
<dbReference type="PROSITE" id="PS00086">
    <property type="entry name" value="CYTOCHROME_P450"/>
    <property type="match status" value="1"/>
</dbReference>
<comment type="similarity">
    <text evidence="3 12">Belongs to the cytochrome P450 family.</text>
</comment>
<keyword evidence="10 13" id="KW-0472">Membrane</keyword>
<dbReference type="Pfam" id="PF00067">
    <property type="entry name" value="p450"/>
    <property type="match status" value="1"/>
</dbReference>
<dbReference type="PANTHER" id="PTHR46206:SF5">
    <property type="entry name" value="P450, PUTATIVE (EUROFUNG)-RELATED"/>
    <property type="match status" value="1"/>
</dbReference>
<protein>
    <recommendedName>
        <fullName evidence="16">Cytochrome P450</fullName>
    </recommendedName>
</protein>
<gene>
    <name evidence="14" type="ORF">Glove_718g22</name>
</gene>
<evidence type="ECO:0000256" key="7">
    <source>
        <dbReference type="ARBA" id="ARBA00022989"/>
    </source>
</evidence>
<dbReference type="PRINTS" id="PR00465">
    <property type="entry name" value="EP450IV"/>
</dbReference>
<keyword evidence="4 11" id="KW-0349">Heme</keyword>
<dbReference type="InterPro" id="IPR017972">
    <property type="entry name" value="Cyt_P450_CS"/>
</dbReference>